<proteinExistence type="predicted"/>
<feature type="region of interest" description="Disordered" evidence="1">
    <location>
        <begin position="64"/>
        <end position="100"/>
    </location>
</feature>
<name>A0A7J6TJS6_PEROL</name>
<evidence type="ECO:0000256" key="1">
    <source>
        <dbReference type="SAM" id="MobiDB-lite"/>
    </source>
</evidence>
<accession>A0A7J6TJS6</accession>
<dbReference type="EMBL" id="JABANO010010493">
    <property type="protein sequence ID" value="KAF4745077.1"/>
    <property type="molecule type" value="Genomic_DNA"/>
</dbReference>
<organism evidence="2 3">
    <name type="scientific">Perkinsus olseni</name>
    <name type="common">Perkinsus atlanticus</name>
    <dbReference type="NCBI Taxonomy" id="32597"/>
    <lineage>
        <taxon>Eukaryota</taxon>
        <taxon>Sar</taxon>
        <taxon>Alveolata</taxon>
        <taxon>Perkinsozoa</taxon>
        <taxon>Perkinsea</taxon>
        <taxon>Perkinsida</taxon>
        <taxon>Perkinsidae</taxon>
        <taxon>Perkinsus</taxon>
    </lineage>
</organism>
<gene>
    <name evidence="2" type="ORF">FOZ63_012952</name>
</gene>
<dbReference type="AlphaFoldDB" id="A0A7J6TJS6"/>
<protein>
    <submittedName>
        <fullName evidence="2">Uncharacterized protein</fullName>
    </submittedName>
</protein>
<sequence>MTIQRRLCQFLVHVNHLISGTCRSPALAATVVVPFTDLCLRATRGEWPRLSDRALEMVHRLVTDGSSSPSWRAYKEDPIETSSPQDDLQLDPISENFDDGPAQCRMDLMEDNEWNDLTEEELQSIEAAAADFPGG</sequence>
<evidence type="ECO:0000313" key="2">
    <source>
        <dbReference type="EMBL" id="KAF4745077.1"/>
    </source>
</evidence>
<reference evidence="2 3" key="1">
    <citation type="submission" date="2020-04" db="EMBL/GenBank/DDBJ databases">
        <title>Perkinsus olseni comparative genomics.</title>
        <authorList>
            <person name="Bogema D.R."/>
        </authorList>
    </citation>
    <scope>NUCLEOTIDE SEQUENCE [LARGE SCALE GENOMIC DNA]</scope>
    <source>
        <strain evidence="2 3">ATCC PRA-207</strain>
    </source>
</reference>
<keyword evidence="3" id="KW-1185">Reference proteome</keyword>
<evidence type="ECO:0000313" key="3">
    <source>
        <dbReference type="Proteomes" id="UP000553632"/>
    </source>
</evidence>
<comment type="caution">
    <text evidence="2">The sequence shown here is derived from an EMBL/GenBank/DDBJ whole genome shotgun (WGS) entry which is preliminary data.</text>
</comment>
<dbReference type="Proteomes" id="UP000553632">
    <property type="component" value="Unassembled WGS sequence"/>
</dbReference>